<dbReference type="PANTHER" id="PTHR43610:SF1">
    <property type="entry name" value="N-ACETYLTRANSFERASE DOMAIN-CONTAINING PROTEIN"/>
    <property type="match status" value="1"/>
</dbReference>
<evidence type="ECO:0000313" key="2">
    <source>
        <dbReference type="EMBL" id="MFD1316472.1"/>
    </source>
</evidence>
<dbReference type="EMBL" id="JBHTMY010000003">
    <property type="protein sequence ID" value="MFD1316472.1"/>
    <property type="molecule type" value="Genomic_DNA"/>
</dbReference>
<organism evidence="2 3">
    <name type="scientific">Namhaeicola litoreus</name>
    <dbReference type="NCBI Taxonomy" id="1052145"/>
    <lineage>
        <taxon>Bacteria</taxon>
        <taxon>Pseudomonadati</taxon>
        <taxon>Bacteroidota</taxon>
        <taxon>Flavobacteriia</taxon>
        <taxon>Flavobacteriales</taxon>
        <taxon>Flavobacteriaceae</taxon>
        <taxon>Namhaeicola</taxon>
    </lineage>
</organism>
<name>A0ABW3Y3M0_9FLAO</name>
<evidence type="ECO:0000259" key="1">
    <source>
        <dbReference type="Pfam" id="PF13302"/>
    </source>
</evidence>
<dbReference type="EC" id="2.3.-.-" evidence="2"/>
<dbReference type="PANTHER" id="PTHR43610">
    <property type="entry name" value="BLL6696 PROTEIN"/>
    <property type="match status" value="1"/>
</dbReference>
<comment type="caution">
    <text evidence="2">The sequence shown here is derived from an EMBL/GenBank/DDBJ whole genome shotgun (WGS) entry which is preliminary data.</text>
</comment>
<accession>A0ABW3Y3M0</accession>
<dbReference type="Gene3D" id="3.40.630.30">
    <property type="match status" value="1"/>
</dbReference>
<gene>
    <name evidence="2" type="ORF">ACFQ39_12675</name>
</gene>
<dbReference type="InterPro" id="IPR016181">
    <property type="entry name" value="Acyl_CoA_acyltransferase"/>
</dbReference>
<keyword evidence="3" id="KW-1185">Reference proteome</keyword>
<dbReference type="GO" id="GO:0016746">
    <property type="term" value="F:acyltransferase activity"/>
    <property type="evidence" value="ECO:0007669"/>
    <property type="project" value="UniProtKB-KW"/>
</dbReference>
<proteinExistence type="predicted"/>
<sequence>MKKWLNNIQLRGNLIELFPLTINHKEALLLAASDGELWNLWYTSVPSKETIDAYILQALAQKEENIGYPFVVFHKETGKIIGSTRFCNADQANRRLEIGFTWYAKSHQRTGVNSECKFLLLRYAFEELNCIAVQFLTNWYNIQSREAITRLGAKQDGILRNHRINPDGTYRDSVVFSITEQEWPNVKKSLQLRLQRN</sequence>
<dbReference type="Proteomes" id="UP001597201">
    <property type="component" value="Unassembled WGS sequence"/>
</dbReference>
<keyword evidence="2" id="KW-0012">Acyltransferase</keyword>
<dbReference type="Pfam" id="PF13302">
    <property type="entry name" value="Acetyltransf_3"/>
    <property type="match status" value="1"/>
</dbReference>
<dbReference type="InterPro" id="IPR000182">
    <property type="entry name" value="GNAT_dom"/>
</dbReference>
<feature type="domain" description="N-acetyltransferase" evidence="1">
    <location>
        <begin position="17"/>
        <end position="154"/>
    </location>
</feature>
<reference evidence="3" key="1">
    <citation type="journal article" date="2019" name="Int. J. Syst. Evol. Microbiol.">
        <title>The Global Catalogue of Microorganisms (GCM) 10K type strain sequencing project: providing services to taxonomists for standard genome sequencing and annotation.</title>
        <authorList>
            <consortium name="The Broad Institute Genomics Platform"/>
            <consortium name="The Broad Institute Genome Sequencing Center for Infectious Disease"/>
            <person name="Wu L."/>
            <person name="Ma J."/>
        </authorList>
    </citation>
    <scope>NUCLEOTIDE SEQUENCE [LARGE SCALE GENOMIC DNA]</scope>
    <source>
        <strain evidence="3">CCUG 61485</strain>
    </source>
</reference>
<protein>
    <submittedName>
        <fullName evidence="2">GNAT family N-acetyltransferase</fullName>
        <ecNumber evidence="2">2.3.-.-</ecNumber>
    </submittedName>
</protein>
<keyword evidence="2" id="KW-0808">Transferase</keyword>
<evidence type="ECO:0000313" key="3">
    <source>
        <dbReference type="Proteomes" id="UP001597201"/>
    </source>
</evidence>
<dbReference type="SUPFAM" id="SSF55729">
    <property type="entry name" value="Acyl-CoA N-acyltransferases (Nat)"/>
    <property type="match status" value="1"/>
</dbReference>
<dbReference type="RefSeq" id="WP_377179483.1">
    <property type="nucleotide sequence ID" value="NZ_JBHTMY010000003.1"/>
</dbReference>